<dbReference type="GO" id="GO:0006805">
    <property type="term" value="P:xenobiotic metabolic process"/>
    <property type="evidence" value="ECO:0007669"/>
    <property type="project" value="TreeGrafter"/>
</dbReference>
<dbReference type="PANTHER" id="PTHR24300:SF375">
    <property type="entry name" value="CYTOCHROME P450 FAMILY"/>
    <property type="match status" value="1"/>
</dbReference>
<dbReference type="EMBL" id="JAKKPZ010000097">
    <property type="protein sequence ID" value="KAI1702541.1"/>
    <property type="molecule type" value="Genomic_DNA"/>
</dbReference>
<dbReference type="GO" id="GO:0016712">
    <property type="term" value="F:oxidoreductase activity, acting on paired donors, with incorporation or reduction of molecular oxygen, reduced flavin or flavoprotein as one donor, and incorporation of one atom of oxygen"/>
    <property type="evidence" value="ECO:0007669"/>
    <property type="project" value="TreeGrafter"/>
</dbReference>
<dbReference type="PANTHER" id="PTHR24300">
    <property type="entry name" value="CYTOCHROME P450 508A4-RELATED"/>
    <property type="match status" value="1"/>
</dbReference>
<dbReference type="GO" id="GO:0006082">
    <property type="term" value="P:organic acid metabolic process"/>
    <property type="evidence" value="ECO:0007669"/>
    <property type="project" value="TreeGrafter"/>
</dbReference>
<dbReference type="GO" id="GO:0005737">
    <property type="term" value="C:cytoplasm"/>
    <property type="evidence" value="ECO:0007669"/>
    <property type="project" value="TreeGrafter"/>
</dbReference>
<comment type="similarity">
    <text evidence="1 6">Belongs to the cytochrome P450 family.</text>
</comment>
<evidence type="ECO:0000313" key="7">
    <source>
        <dbReference type="EMBL" id="KAI1702541.1"/>
    </source>
</evidence>
<dbReference type="AlphaFoldDB" id="A0AAD4R103"/>
<reference evidence="7" key="1">
    <citation type="submission" date="2022-01" db="EMBL/GenBank/DDBJ databases">
        <title>Genome Sequence Resource for Two Populations of Ditylenchus destructor, the Migratory Endoparasitic Phytonematode.</title>
        <authorList>
            <person name="Zhang H."/>
            <person name="Lin R."/>
            <person name="Xie B."/>
        </authorList>
    </citation>
    <scope>NUCLEOTIDE SEQUENCE</scope>
    <source>
        <strain evidence="7">BazhouSP</strain>
    </source>
</reference>
<evidence type="ECO:0000313" key="8">
    <source>
        <dbReference type="Proteomes" id="UP001201812"/>
    </source>
</evidence>
<dbReference type="Proteomes" id="UP001201812">
    <property type="component" value="Unassembled WGS sequence"/>
</dbReference>
<dbReference type="CDD" id="cd20617">
    <property type="entry name" value="CYP1_2-like"/>
    <property type="match status" value="1"/>
</dbReference>
<dbReference type="SUPFAM" id="SSF48264">
    <property type="entry name" value="Cytochrome P450"/>
    <property type="match status" value="1"/>
</dbReference>
<dbReference type="InterPro" id="IPR036396">
    <property type="entry name" value="Cyt_P450_sf"/>
</dbReference>
<keyword evidence="2 5" id="KW-0479">Metal-binding</keyword>
<dbReference type="Pfam" id="PF00067">
    <property type="entry name" value="p450"/>
    <property type="match status" value="2"/>
</dbReference>
<evidence type="ECO:0000256" key="1">
    <source>
        <dbReference type="ARBA" id="ARBA00010617"/>
    </source>
</evidence>
<dbReference type="PROSITE" id="PS00086">
    <property type="entry name" value="CYTOCHROME_P450"/>
    <property type="match status" value="1"/>
</dbReference>
<evidence type="ECO:0000256" key="4">
    <source>
        <dbReference type="ARBA" id="ARBA00023033"/>
    </source>
</evidence>
<keyword evidence="8" id="KW-1185">Reference proteome</keyword>
<gene>
    <name evidence="7" type="ORF">DdX_15440</name>
</gene>
<protein>
    <submittedName>
        <fullName evidence="7">Cytochrome p450 domain-containing protein</fullName>
    </submittedName>
</protein>
<dbReference type="InterPro" id="IPR050182">
    <property type="entry name" value="Cytochrome_P450_fam2"/>
</dbReference>
<dbReference type="PRINTS" id="PR00385">
    <property type="entry name" value="P450"/>
</dbReference>
<evidence type="ECO:0000256" key="2">
    <source>
        <dbReference type="ARBA" id="ARBA00022723"/>
    </source>
</evidence>
<keyword evidence="5 6" id="KW-0349">Heme</keyword>
<comment type="cofactor">
    <cofactor evidence="5">
        <name>heme</name>
        <dbReference type="ChEBI" id="CHEBI:30413"/>
    </cofactor>
</comment>
<dbReference type="Gene3D" id="1.10.630.10">
    <property type="entry name" value="Cytochrome P450"/>
    <property type="match status" value="2"/>
</dbReference>
<accession>A0AAD4R103</accession>
<organism evidence="7 8">
    <name type="scientific">Ditylenchus destructor</name>
    <dbReference type="NCBI Taxonomy" id="166010"/>
    <lineage>
        <taxon>Eukaryota</taxon>
        <taxon>Metazoa</taxon>
        <taxon>Ecdysozoa</taxon>
        <taxon>Nematoda</taxon>
        <taxon>Chromadorea</taxon>
        <taxon>Rhabditida</taxon>
        <taxon>Tylenchina</taxon>
        <taxon>Tylenchomorpha</taxon>
        <taxon>Sphaerularioidea</taxon>
        <taxon>Anguinidae</taxon>
        <taxon>Anguininae</taxon>
        <taxon>Ditylenchus</taxon>
    </lineage>
</organism>
<dbReference type="InterPro" id="IPR001128">
    <property type="entry name" value="Cyt_P450"/>
</dbReference>
<dbReference type="GO" id="GO:0020037">
    <property type="term" value="F:heme binding"/>
    <property type="evidence" value="ECO:0007669"/>
    <property type="project" value="InterPro"/>
</dbReference>
<sequence>MALIFLVLFLCLPTIILFYNYYWKRRHLPPGPTPIPLLGNALSLANAVDAHKTFGKWAEQYGPVFTFWIAEDPVVAVTKFDLIKESFIKDADAYAGRHFFKEIFPMFTGLKGLHGVIRTEGDEWRTLRRFSLQVLRNLGMGRNKLETGILDHLTSFFHELREQIDVGISEHNLFPKIDELTGSTVNQLIFGFGFDKENVHIFHEQKRMLAQIQRESVTAGGLLSAKGRGDDQYFSMEPLRHMCFDLFAAGEDTTSFTLEFLVLYMILHQDVQKKMQDELDHAFGDTYDGPITSAQRLKLPYTNAVINETQRHCDLVPVNLNHTTTRDVVLNGYRLPKGTIVAPELCTVLYDENIFPEPGVFRPERFLNEKGQLKKCEELIPFSVGKRQCMGESLARTELFLFTANFFYNFKVSPVDPSNPPKFRKIAGISVKPAAYSCRIERRRE</sequence>
<dbReference type="InterPro" id="IPR017972">
    <property type="entry name" value="Cyt_P450_CS"/>
</dbReference>
<evidence type="ECO:0000256" key="6">
    <source>
        <dbReference type="RuleBase" id="RU000461"/>
    </source>
</evidence>
<keyword evidence="3 5" id="KW-0408">Iron</keyword>
<evidence type="ECO:0000256" key="5">
    <source>
        <dbReference type="PIRSR" id="PIRSR602401-1"/>
    </source>
</evidence>
<evidence type="ECO:0000256" key="3">
    <source>
        <dbReference type="ARBA" id="ARBA00023004"/>
    </source>
</evidence>
<dbReference type="InterPro" id="IPR002401">
    <property type="entry name" value="Cyt_P450_E_grp-I"/>
</dbReference>
<feature type="binding site" description="axial binding residue" evidence="5">
    <location>
        <position position="389"/>
    </location>
    <ligand>
        <name>heme</name>
        <dbReference type="ChEBI" id="CHEBI:30413"/>
    </ligand>
    <ligandPart>
        <name>Fe</name>
        <dbReference type="ChEBI" id="CHEBI:18248"/>
    </ligandPart>
</feature>
<name>A0AAD4R103_9BILA</name>
<comment type="caution">
    <text evidence="7">The sequence shown here is derived from an EMBL/GenBank/DDBJ whole genome shotgun (WGS) entry which is preliminary data.</text>
</comment>
<proteinExistence type="inferred from homology"/>
<dbReference type="PRINTS" id="PR00463">
    <property type="entry name" value="EP450I"/>
</dbReference>
<dbReference type="GO" id="GO:0005506">
    <property type="term" value="F:iron ion binding"/>
    <property type="evidence" value="ECO:0007669"/>
    <property type="project" value="InterPro"/>
</dbReference>
<keyword evidence="4 6" id="KW-0503">Monooxygenase</keyword>
<keyword evidence="6" id="KW-0560">Oxidoreductase</keyword>